<sequence>MDSSNNHDANDENTQGQGEGQGDRCKMPPPSDKSKGKRKEAPRGDDDGGKPKKKSLVCPTKQGTSNLKKHLDTCKPYKAWKGRQTQAVISDDGKLQDGRLTESVFREASNEMLVLAELPLAFIECMAWRHFCNKCNLFKPHSRRTASRDIIQMFSARKASLKAWLSSQQHRVSLTTDIWTAKVTRASYMVITVHFVDAEWRLRKLILGFKYITDHKSNTISKVLLECLVDWGIEKLFTITVDNATANSNGLKKFVEEFKLLRHDSLVLDGTYLHVRCCAHIINLIVRDGLSEVGDNVAAVRNGVQYVRSSGPRCDSFEQKVVSGKMTRGSLPMDMRTRWNSTYLMLTRAMKFRLAFQKMEDEDKLYNDYFLELVDGVKRKGPPSYTDWRAIERLVKFLGLFYTATLVVSASTKTCSYKCYGEIVTIEKNLTTLSNSYDSELSKMAIEMREKFTKYWEGIKNINKMLIVASVFDPRQKMQFAKMCFDKLLEKIVKKLRV</sequence>
<dbReference type="PANTHER" id="PTHR46481">
    <property type="entry name" value="ZINC FINGER BED DOMAIN-CONTAINING PROTEIN 4"/>
    <property type="match status" value="1"/>
</dbReference>
<dbReference type="InterPro" id="IPR012337">
    <property type="entry name" value="RNaseH-like_sf"/>
</dbReference>
<dbReference type="SUPFAM" id="SSF53098">
    <property type="entry name" value="Ribonuclease H-like"/>
    <property type="match status" value="1"/>
</dbReference>
<feature type="domain" description="hAT-like transposase RNase-H fold" evidence="3">
    <location>
        <begin position="418"/>
        <end position="491"/>
    </location>
</feature>
<dbReference type="GeneID" id="109127906"/>
<evidence type="ECO:0000313" key="5">
    <source>
        <dbReference type="RefSeq" id="XP_019089035.1"/>
    </source>
</evidence>
<dbReference type="Pfam" id="PF14372">
    <property type="entry name" value="hAT-like_RNase-H"/>
    <property type="match status" value="1"/>
</dbReference>
<dbReference type="RefSeq" id="XP_019089035.1">
    <property type="nucleotide sequence ID" value="XM_019233490.1"/>
</dbReference>
<feature type="compositionally biased region" description="Basic and acidic residues" evidence="2">
    <location>
        <begin position="39"/>
        <end position="50"/>
    </location>
</feature>
<accession>A0ABM1QQJ7</accession>
<organism evidence="4 5">
    <name type="scientific">Camelina sativa</name>
    <name type="common">False flax</name>
    <name type="synonym">Myagrum sativum</name>
    <dbReference type="NCBI Taxonomy" id="90675"/>
    <lineage>
        <taxon>Eukaryota</taxon>
        <taxon>Viridiplantae</taxon>
        <taxon>Streptophyta</taxon>
        <taxon>Embryophyta</taxon>
        <taxon>Tracheophyta</taxon>
        <taxon>Spermatophyta</taxon>
        <taxon>Magnoliopsida</taxon>
        <taxon>eudicotyledons</taxon>
        <taxon>Gunneridae</taxon>
        <taxon>Pentapetalae</taxon>
        <taxon>rosids</taxon>
        <taxon>malvids</taxon>
        <taxon>Brassicales</taxon>
        <taxon>Brassicaceae</taxon>
        <taxon>Camelineae</taxon>
        <taxon>Camelina</taxon>
    </lineage>
</organism>
<proteinExistence type="predicted"/>
<dbReference type="Proteomes" id="UP000694864">
    <property type="component" value="Chromosome 12"/>
</dbReference>
<reference evidence="5" key="2">
    <citation type="submission" date="2025-08" db="UniProtKB">
        <authorList>
            <consortium name="RefSeq"/>
        </authorList>
    </citation>
    <scope>IDENTIFICATION</scope>
    <source>
        <tissue evidence="5">Leaf</tissue>
    </source>
</reference>
<feature type="compositionally biased region" description="Polar residues" evidence="2">
    <location>
        <begin position="1"/>
        <end position="16"/>
    </location>
</feature>
<evidence type="ECO:0000313" key="4">
    <source>
        <dbReference type="Proteomes" id="UP000694864"/>
    </source>
</evidence>
<keyword evidence="4" id="KW-1185">Reference proteome</keyword>
<dbReference type="InterPro" id="IPR025525">
    <property type="entry name" value="hAT-like_transposase_RNase-H"/>
</dbReference>
<feature type="region of interest" description="Disordered" evidence="2">
    <location>
        <begin position="1"/>
        <end position="64"/>
    </location>
</feature>
<name>A0ABM1QQJ7_CAMSA</name>
<keyword evidence="1" id="KW-0238">DNA-binding</keyword>
<dbReference type="InterPro" id="IPR052035">
    <property type="entry name" value="ZnF_BED_domain_contain"/>
</dbReference>
<protein>
    <submittedName>
        <fullName evidence="5">Zinc finger BED domain-containing protein RICESLEEPER 2-like</fullName>
    </submittedName>
</protein>
<evidence type="ECO:0000256" key="2">
    <source>
        <dbReference type="SAM" id="MobiDB-lite"/>
    </source>
</evidence>
<dbReference type="PANTHER" id="PTHR46481:SF2">
    <property type="entry name" value="BED-TYPE DOMAIN-CONTAINING PROTEIN"/>
    <property type="match status" value="1"/>
</dbReference>
<evidence type="ECO:0000259" key="3">
    <source>
        <dbReference type="Pfam" id="PF14372"/>
    </source>
</evidence>
<evidence type="ECO:0000256" key="1">
    <source>
        <dbReference type="ARBA" id="ARBA00023125"/>
    </source>
</evidence>
<reference evidence="4" key="1">
    <citation type="journal article" date="2014" name="Nat. Commun.">
        <title>The emerging biofuel crop Camelina sativa retains a highly undifferentiated hexaploid genome structure.</title>
        <authorList>
            <person name="Kagale S."/>
            <person name="Koh C."/>
            <person name="Nixon J."/>
            <person name="Bollina V."/>
            <person name="Clarke W.E."/>
            <person name="Tuteja R."/>
            <person name="Spillane C."/>
            <person name="Robinson S.J."/>
            <person name="Links M.G."/>
            <person name="Clarke C."/>
            <person name="Higgins E.E."/>
            <person name="Huebert T."/>
            <person name="Sharpe A.G."/>
            <person name="Parkin I.A."/>
        </authorList>
    </citation>
    <scope>NUCLEOTIDE SEQUENCE [LARGE SCALE GENOMIC DNA]</scope>
    <source>
        <strain evidence="4">cv. DH55</strain>
    </source>
</reference>
<gene>
    <name evidence="5" type="primary">LOC109127906</name>
</gene>